<dbReference type="Proteomes" id="UP000419138">
    <property type="component" value="Unassembled WGS sequence"/>
</dbReference>
<dbReference type="AlphaFoldDB" id="A0A646KDZ0"/>
<keyword evidence="1" id="KW-1133">Transmembrane helix</keyword>
<dbReference type="InterPro" id="IPR056918">
    <property type="entry name" value="8xMP"/>
</dbReference>
<keyword evidence="1" id="KW-0472">Membrane</keyword>
<evidence type="ECO:0008006" key="4">
    <source>
        <dbReference type="Google" id="ProtNLM"/>
    </source>
</evidence>
<sequence length="170" mass="19023">MAGIDETLWNEGVSPSDYACGKDGYQGAVLEQYKLCVEMADRVSSRRNLTNTFFLTLNTAVVATLAAVFPGEVRQPRPVWVVLSGLLILLTQCLVWWVMMRSYRQLNAAKYAVIGALERRLPAFAYSDGEWGALGEGRDWRRYVPLTYAEQWVPLTFGTAYVMGCLAVVL</sequence>
<accession>A0A646KDZ0</accession>
<protein>
    <recommendedName>
        <fullName evidence="4">Small integral membrane protein</fullName>
    </recommendedName>
</protein>
<evidence type="ECO:0000313" key="3">
    <source>
        <dbReference type="Proteomes" id="UP000419138"/>
    </source>
</evidence>
<feature type="transmembrane region" description="Helical" evidence="1">
    <location>
        <begin position="49"/>
        <end position="69"/>
    </location>
</feature>
<dbReference type="EMBL" id="VCLA01000078">
    <property type="protein sequence ID" value="MQT00499.1"/>
    <property type="molecule type" value="Genomic_DNA"/>
</dbReference>
<keyword evidence="1" id="KW-0812">Transmembrane</keyword>
<reference evidence="2 3" key="1">
    <citation type="submission" date="2019-05" db="EMBL/GenBank/DDBJ databases">
        <title>Comparative genomics and metabolomics analyses of clavulanic acid producing Streptomyces species provides insight into specialized metabolism and evolution of beta-lactam biosynthetic gene clusters.</title>
        <authorList>
            <person name="Moore M.A."/>
            <person name="Cruz-Morales P."/>
            <person name="Barona Gomez F."/>
            <person name="Kapil T."/>
        </authorList>
    </citation>
    <scope>NUCLEOTIDE SEQUENCE [LARGE SCALE GENOMIC DNA]</scope>
    <source>
        <strain evidence="2 3">NRRL 5741</strain>
    </source>
</reference>
<evidence type="ECO:0000256" key="1">
    <source>
        <dbReference type="SAM" id="Phobius"/>
    </source>
</evidence>
<dbReference type="RefSeq" id="WP_153522039.1">
    <property type="nucleotide sequence ID" value="NZ_JBEPDZ010000044.1"/>
</dbReference>
<feature type="transmembrane region" description="Helical" evidence="1">
    <location>
        <begin position="81"/>
        <end position="100"/>
    </location>
</feature>
<evidence type="ECO:0000313" key="2">
    <source>
        <dbReference type="EMBL" id="MQT00499.1"/>
    </source>
</evidence>
<keyword evidence="3" id="KW-1185">Reference proteome</keyword>
<proteinExistence type="predicted"/>
<organism evidence="2 3">
    <name type="scientific">Streptomyces jumonjinensis</name>
    <dbReference type="NCBI Taxonomy" id="1945"/>
    <lineage>
        <taxon>Bacteria</taxon>
        <taxon>Bacillati</taxon>
        <taxon>Actinomycetota</taxon>
        <taxon>Actinomycetes</taxon>
        <taxon>Kitasatosporales</taxon>
        <taxon>Streptomycetaceae</taxon>
        <taxon>Streptomyces</taxon>
    </lineage>
</organism>
<dbReference type="Pfam" id="PF24838">
    <property type="entry name" value="8xMP"/>
    <property type="match status" value="1"/>
</dbReference>
<dbReference type="OrthoDB" id="3773715at2"/>
<name>A0A646KDZ0_STRJU</name>
<comment type="caution">
    <text evidence="2">The sequence shown here is derived from an EMBL/GenBank/DDBJ whole genome shotgun (WGS) entry which is preliminary data.</text>
</comment>
<gene>
    <name evidence="2" type="ORF">FF041_09750</name>
</gene>